<reference evidence="2 5" key="2">
    <citation type="journal article" date="2019" name="Int. J. Syst. Evol. Microbiol.">
        <title>The Global Catalogue of Microorganisms (GCM) 10K type strain sequencing project: providing services to taxonomists for standard genome sequencing and annotation.</title>
        <authorList>
            <consortium name="The Broad Institute Genomics Platform"/>
            <consortium name="The Broad Institute Genome Sequencing Center for Infectious Disease"/>
            <person name="Wu L."/>
            <person name="Ma J."/>
        </authorList>
    </citation>
    <scope>NUCLEOTIDE SEQUENCE [LARGE SCALE GENOMIC DNA]</scope>
    <source>
        <strain evidence="2 5">JCM 10664</strain>
    </source>
</reference>
<keyword evidence="1" id="KW-0812">Transmembrane</keyword>
<evidence type="ECO:0000313" key="5">
    <source>
        <dbReference type="Proteomes" id="UP001500220"/>
    </source>
</evidence>
<dbReference type="Proteomes" id="UP001500220">
    <property type="component" value="Unassembled WGS sequence"/>
</dbReference>
<reference evidence="3" key="3">
    <citation type="submission" date="2020-09" db="EMBL/GenBank/DDBJ databases">
        <authorList>
            <person name="Sun Q."/>
            <person name="Zhou Y."/>
        </authorList>
    </citation>
    <scope>NUCLEOTIDE SEQUENCE</scope>
    <source>
        <strain evidence="3">CGMCC 4.7206</strain>
    </source>
</reference>
<dbReference type="RefSeq" id="WP_188986490.1">
    <property type="nucleotide sequence ID" value="NZ_BAAAHC010000011.1"/>
</dbReference>
<keyword evidence="1" id="KW-1133">Transmembrane helix</keyword>
<keyword evidence="1" id="KW-0472">Membrane</keyword>
<proteinExistence type="predicted"/>
<protein>
    <submittedName>
        <fullName evidence="3">Uncharacterized protein</fullName>
    </submittedName>
</protein>
<keyword evidence="5" id="KW-1185">Reference proteome</keyword>
<dbReference type="Proteomes" id="UP000597989">
    <property type="component" value="Unassembled WGS sequence"/>
</dbReference>
<evidence type="ECO:0000313" key="2">
    <source>
        <dbReference type="EMBL" id="GAA0525434.1"/>
    </source>
</evidence>
<name>A0A917JN68_9PSEU</name>
<organism evidence="3 4">
    <name type="scientific">Saccharopolyspora thermophila</name>
    <dbReference type="NCBI Taxonomy" id="89367"/>
    <lineage>
        <taxon>Bacteria</taxon>
        <taxon>Bacillati</taxon>
        <taxon>Actinomycetota</taxon>
        <taxon>Actinomycetes</taxon>
        <taxon>Pseudonocardiales</taxon>
        <taxon>Pseudonocardiaceae</taxon>
        <taxon>Saccharopolyspora</taxon>
    </lineage>
</organism>
<dbReference type="AlphaFoldDB" id="A0A917JN68"/>
<comment type="caution">
    <text evidence="3">The sequence shown here is derived from an EMBL/GenBank/DDBJ whole genome shotgun (WGS) entry which is preliminary data.</text>
</comment>
<evidence type="ECO:0000256" key="1">
    <source>
        <dbReference type="SAM" id="Phobius"/>
    </source>
</evidence>
<accession>A0A917JN68</accession>
<gene>
    <name evidence="2" type="ORF">GCM10009545_29670</name>
    <name evidence="3" type="ORF">GCM10011581_14520</name>
</gene>
<feature type="transmembrane region" description="Helical" evidence="1">
    <location>
        <begin position="57"/>
        <end position="79"/>
    </location>
</feature>
<reference evidence="2" key="4">
    <citation type="submission" date="2023-12" db="EMBL/GenBank/DDBJ databases">
        <authorList>
            <person name="Sun Q."/>
            <person name="Inoue M."/>
        </authorList>
    </citation>
    <scope>NUCLEOTIDE SEQUENCE</scope>
    <source>
        <strain evidence="2">JCM 10664</strain>
    </source>
</reference>
<dbReference type="EMBL" id="BMMT01000003">
    <property type="protein sequence ID" value="GGI78488.1"/>
    <property type="molecule type" value="Genomic_DNA"/>
</dbReference>
<dbReference type="EMBL" id="BAAAHC010000011">
    <property type="protein sequence ID" value="GAA0525434.1"/>
    <property type="molecule type" value="Genomic_DNA"/>
</dbReference>
<evidence type="ECO:0000313" key="4">
    <source>
        <dbReference type="Proteomes" id="UP000597989"/>
    </source>
</evidence>
<evidence type="ECO:0000313" key="3">
    <source>
        <dbReference type="EMBL" id="GGI78488.1"/>
    </source>
</evidence>
<reference evidence="3 4" key="1">
    <citation type="journal article" date="2014" name="Int. J. Syst. Evol. Microbiol.">
        <title>Complete genome sequence of Corynebacterium casei LMG S-19264T (=DSM 44701T), isolated from a smear-ripened cheese.</title>
        <authorList>
            <consortium name="US DOE Joint Genome Institute (JGI-PGF)"/>
            <person name="Walter F."/>
            <person name="Albersmeier A."/>
            <person name="Kalinowski J."/>
            <person name="Ruckert C."/>
        </authorList>
    </citation>
    <scope>NUCLEOTIDE SEQUENCE [LARGE SCALE GENOMIC DNA]</scope>
    <source>
        <strain evidence="3 4">CGMCC 4.7206</strain>
    </source>
</reference>
<sequence length="249" mass="26151">MENPSTSRRHDHNGRSPVTVAELIRREPLTPEHERLVTELLAAPEPTDGTPALGSRLAFGALGVVLMVGAAIAGAMILADPASAPRPVTTTAPISGVLALRPDLVRDATWPFTDNGGVAAASGTGAVDEEPAAAVRSTANPTAGSEKSAINVVTEFYRRLEQDPPSATALVSPQLLAGQRAELLGAWTEVNSVQQSVRVDSDGRVLAEIEAGYPDGHRVVLRQRLTVEHGIEPEIVGAELVSARHQAPR</sequence>